<dbReference type="Gene3D" id="3.40.190.290">
    <property type="match status" value="1"/>
</dbReference>
<evidence type="ECO:0000313" key="8">
    <source>
        <dbReference type="Proteomes" id="UP000318080"/>
    </source>
</evidence>
<dbReference type="Proteomes" id="UP000318080">
    <property type="component" value="Unassembled WGS sequence"/>
</dbReference>
<evidence type="ECO:0000256" key="2">
    <source>
        <dbReference type="ARBA" id="ARBA00023015"/>
    </source>
</evidence>
<evidence type="ECO:0000256" key="3">
    <source>
        <dbReference type="ARBA" id="ARBA00023125"/>
    </source>
</evidence>
<comment type="caution">
    <text evidence="7">The sequence shown here is derived from an EMBL/GenBank/DDBJ whole genome shotgun (WGS) entry which is preliminary data.</text>
</comment>
<protein>
    <submittedName>
        <fullName evidence="7">LysR family transcriptional regulator</fullName>
    </submittedName>
</protein>
<dbReference type="Gene3D" id="1.10.10.10">
    <property type="entry name" value="Winged helix-like DNA-binding domain superfamily/Winged helix DNA-binding domain"/>
    <property type="match status" value="1"/>
</dbReference>
<dbReference type="PANTHER" id="PTHR30346">
    <property type="entry name" value="TRANSCRIPTIONAL DUAL REGULATOR HCAR-RELATED"/>
    <property type="match status" value="1"/>
</dbReference>
<keyword evidence="2" id="KW-0805">Transcription regulation</keyword>
<keyword evidence="8" id="KW-1185">Reference proteome</keyword>
<dbReference type="STRING" id="1686286.GCA_900092335_00008"/>
<dbReference type="AlphaFoldDB" id="A0A540R4X4"/>
<dbReference type="PANTHER" id="PTHR30346:SF29">
    <property type="entry name" value="LYSR SUBSTRATE-BINDING"/>
    <property type="match status" value="1"/>
</dbReference>
<evidence type="ECO:0000256" key="1">
    <source>
        <dbReference type="ARBA" id="ARBA00009437"/>
    </source>
</evidence>
<keyword evidence="5" id="KW-0804">Transcription</keyword>
<evidence type="ECO:0000256" key="5">
    <source>
        <dbReference type="ARBA" id="ARBA00023163"/>
    </source>
</evidence>
<evidence type="ECO:0000313" key="7">
    <source>
        <dbReference type="EMBL" id="TQE42790.1"/>
    </source>
</evidence>
<evidence type="ECO:0000259" key="6">
    <source>
        <dbReference type="PROSITE" id="PS50931"/>
    </source>
</evidence>
<comment type="similarity">
    <text evidence="1">Belongs to the LysR transcriptional regulatory family.</text>
</comment>
<dbReference type="Pfam" id="PF00126">
    <property type="entry name" value="HTH_1"/>
    <property type="match status" value="1"/>
</dbReference>
<dbReference type="GO" id="GO:0003677">
    <property type="term" value="F:DNA binding"/>
    <property type="evidence" value="ECO:0007669"/>
    <property type="project" value="UniProtKB-KW"/>
</dbReference>
<gene>
    <name evidence="7" type="ORF">EJK80_10900</name>
</gene>
<evidence type="ECO:0000256" key="4">
    <source>
        <dbReference type="ARBA" id="ARBA00023159"/>
    </source>
</evidence>
<dbReference type="InterPro" id="IPR000847">
    <property type="entry name" value="LysR_HTH_N"/>
</dbReference>
<keyword evidence="3" id="KW-0238">DNA-binding</keyword>
<proteinExistence type="inferred from homology"/>
<accession>A0A540R4X4</accession>
<name>A0A540R4X4_9CORY</name>
<organism evidence="7 8">
    <name type="scientific">Corynebacterium phoceense</name>
    <dbReference type="NCBI Taxonomy" id="1686286"/>
    <lineage>
        <taxon>Bacteria</taxon>
        <taxon>Bacillati</taxon>
        <taxon>Actinomycetota</taxon>
        <taxon>Actinomycetes</taxon>
        <taxon>Mycobacteriales</taxon>
        <taxon>Corynebacteriaceae</taxon>
        <taxon>Corynebacterium</taxon>
    </lineage>
</organism>
<dbReference type="InterPro" id="IPR036390">
    <property type="entry name" value="WH_DNA-bd_sf"/>
</dbReference>
<dbReference type="SUPFAM" id="SSF53850">
    <property type="entry name" value="Periplasmic binding protein-like II"/>
    <property type="match status" value="1"/>
</dbReference>
<feature type="domain" description="HTH lysR-type" evidence="6">
    <location>
        <begin position="2"/>
        <end position="59"/>
    </location>
</feature>
<keyword evidence="4" id="KW-0010">Activator</keyword>
<dbReference type="Pfam" id="PF03466">
    <property type="entry name" value="LysR_substrate"/>
    <property type="match status" value="1"/>
</dbReference>
<dbReference type="GO" id="GO:0003700">
    <property type="term" value="F:DNA-binding transcription factor activity"/>
    <property type="evidence" value="ECO:0007669"/>
    <property type="project" value="InterPro"/>
</dbReference>
<dbReference type="GO" id="GO:0032993">
    <property type="term" value="C:protein-DNA complex"/>
    <property type="evidence" value="ECO:0007669"/>
    <property type="project" value="TreeGrafter"/>
</dbReference>
<sequence>MLDLRRLRILAELRRLGTVTAVADSLHYTHSAVSQQLAACERDAGARLTERVGRRLRLTEQGEVLADYAERMLALADEAASAVAASTSQVHGTIRVTSFQTVLSSLLPAALTQLAVEFPELTVEVIQHDMYTAAELLVRCEVDLILGEDYPGDVPPTDGNMHRETLTRDPMYLITPETGPWSGLELPELEGVPFAIDPPDQAVGHFARALCRRHGFEPNFAFQTPDPFLHAHLVRGGHAVSIVPELLLPNIFGVRVVELPGRPARTLYTAVSVGREHHPALVAFRAALAAAAR</sequence>
<reference evidence="7 8" key="1">
    <citation type="submission" date="2019-06" db="EMBL/GenBank/DDBJ databases">
        <title>Draft genome of C. phoceense Strain 272.</title>
        <authorList>
            <person name="Pacheco L.G.C."/>
            <person name="Barberis C.M."/>
            <person name="Almuzara M.N."/>
            <person name="Traglia G.M."/>
            <person name="Santos C.S."/>
            <person name="Rocha D.J.P.G."/>
            <person name="Aguiar E.R.G.R."/>
            <person name="Vay C.A."/>
        </authorList>
    </citation>
    <scope>NUCLEOTIDE SEQUENCE [LARGE SCALE GENOMIC DNA]</scope>
    <source>
        <strain evidence="7 8">272</strain>
    </source>
</reference>
<dbReference type="InterPro" id="IPR005119">
    <property type="entry name" value="LysR_subst-bd"/>
</dbReference>
<dbReference type="RefSeq" id="WP_141629183.1">
    <property type="nucleotide sequence ID" value="NZ_VHIR01000018.1"/>
</dbReference>
<dbReference type="PROSITE" id="PS50931">
    <property type="entry name" value="HTH_LYSR"/>
    <property type="match status" value="1"/>
</dbReference>
<dbReference type="SUPFAM" id="SSF46785">
    <property type="entry name" value="Winged helix' DNA-binding domain"/>
    <property type="match status" value="1"/>
</dbReference>
<dbReference type="InterPro" id="IPR036388">
    <property type="entry name" value="WH-like_DNA-bd_sf"/>
</dbReference>
<dbReference type="EMBL" id="VHIR01000018">
    <property type="protein sequence ID" value="TQE42790.1"/>
    <property type="molecule type" value="Genomic_DNA"/>
</dbReference>